<dbReference type="Pfam" id="PF13240">
    <property type="entry name" value="Zn_Ribbon_1"/>
    <property type="match status" value="1"/>
</dbReference>
<dbReference type="Proteomes" id="UP000823604">
    <property type="component" value="Unassembled WGS sequence"/>
</dbReference>
<keyword evidence="2" id="KW-0812">Transmembrane</keyword>
<evidence type="ECO:0000256" key="2">
    <source>
        <dbReference type="SAM" id="Phobius"/>
    </source>
</evidence>
<protein>
    <submittedName>
        <fullName evidence="4">Zinc-ribbon domain-containing protein</fullName>
    </submittedName>
</protein>
<feature type="region of interest" description="Disordered" evidence="1">
    <location>
        <begin position="32"/>
        <end position="71"/>
    </location>
</feature>
<keyword evidence="2" id="KW-1133">Transmembrane helix</keyword>
<organism evidence="4 5">
    <name type="scientific">Candidatus Merdivivens pullicola</name>
    <dbReference type="NCBI Taxonomy" id="2840872"/>
    <lineage>
        <taxon>Bacteria</taxon>
        <taxon>Pseudomonadati</taxon>
        <taxon>Bacteroidota</taxon>
        <taxon>Bacteroidia</taxon>
        <taxon>Bacteroidales</taxon>
        <taxon>Muribaculaceae</taxon>
        <taxon>Muribaculaceae incertae sedis</taxon>
        <taxon>Candidatus Merdivivens</taxon>
    </lineage>
</organism>
<feature type="compositionally biased region" description="Polar residues" evidence="1">
    <location>
        <begin position="32"/>
        <end position="43"/>
    </location>
</feature>
<evidence type="ECO:0000313" key="5">
    <source>
        <dbReference type="Proteomes" id="UP000823604"/>
    </source>
</evidence>
<feature type="compositionally biased region" description="Low complexity" evidence="1">
    <location>
        <begin position="52"/>
        <end position="71"/>
    </location>
</feature>
<feature type="domain" description="Zinc-ribbon" evidence="3">
    <location>
        <begin position="6"/>
        <end position="28"/>
    </location>
</feature>
<gene>
    <name evidence="4" type="ORF">IAB81_03340</name>
</gene>
<accession>A0A9D9IJC8</accession>
<name>A0A9D9IJC8_9BACT</name>
<reference evidence="4" key="1">
    <citation type="submission" date="2020-10" db="EMBL/GenBank/DDBJ databases">
        <authorList>
            <person name="Gilroy R."/>
        </authorList>
    </citation>
    <scope>NUCLEOTIDE SEQUENCE</scope>
    <source>
        <strain evidence="4">B1-8020</strain>
    </source>
</reference>
<evidence type="ECO:0000313" key="4">
    <source>
        <dbReference type="EMBL" id="MBO8472646.1"/>
    </source>
</evidence>
<dbReference type="SMART" id="SM00671">
    <property type="entry name" value="SEL1"/>
    <property type="match status" value="1"/>
</dbReference>
<keyword evidence="2" id="KW-0472">Membrane</keyword>
<feature type="region of interest" description="Disordered" evidence="1">
    <location>
        <begin position="205"/>
        <end position="255"/>
    </location>
</feature>
<feature type="compositionally biased region" description="Low complexity" evidence="1">
    <location>
        <begin position="286"/>
        <end position="323"/>
    </location>
</feature>
<dbReference type="AlphaFoldDB" id="A0A9D9IJC8"/>
<evidence type="ECO:0000259" key="3">
    <source>
        <dbReference type="Pfam" id="PF13240"/>
    </source>
</evidence>
<feature type="region of interest" description="Disordered" evidence="1">
    <location>
        <begin position="286"/>
        <end position="334"/>
    </location>
</feature>
<dbReference type="EMBL" id="JADIMA010000034">
    <property type="protein sequence ID" value="MBO8472646.1"/>
    <property type="molecule type" value="Genomic_DNA"/>
</dbReference>
<dbReference type="InterPro" id="IPR006597">
    <property type="entry name" value="Sel1-like"/>
</dbReference>
<feature type="compositionally biased region" description="Polar residues" evidence="1">
    <location>
        <begin position="209"/>
        <end position="226"/>
    </location>
</feature>
<feature type="transmembrane region" description="Helical" evidence="2">
    <location>
        <begin position="259"/>
        <end position="278"/>
    </location>
</feature>
<reference evidence="4" key="2">
    <citation type="journal article" date="2021" name="PeerJ">
        <title>Extensive microbial diversity within the chicken gut microbiome revealed by metagenomics and culture.</title>
        <authorList>
            <person name="Gilroy R."/>
            <person name="Ravi A."/>
            <person name="Getino M."/>
            <person name="Pursley I."/>
            <person name="Horton D.L."/>
            <person name="Alikhan N.F."/>
            <person name="Baker D."/>
            <person name="Gharbi K."/>
            <person name="Hall N."/>
            <person name="Watson M."/>
            <person name="Adriaenssens E.M."/>
            <person name="Foster-Nyarko E."/>
            <person name="Jarju S."/>
            <person name="Secka A."/>
            <person name="Antonio M."/>
            <person name="Oren A."/>
            <person name="Chaudhuri R.R."/>
            <person name="La Ragione R."/>
            <person name="Hildebrand F."/>
            <person name="Pallen M.J."/>
        </authorList>
    </citation>
    <scope>NUCLEOTIDE SEQUENCE</scope>
    <source>
        <strain evidence="4">B1-8020</strain>
    </source>
</reference>
<sequence length="403" mass="42648">MSTERFCPECGTKIAENERFCPDCGADLDDGTTSQKSADTQGNPVIGAGARTNVTGGITTNSSSNSISRTTNTLTRNTNVNTSSIDNSSTVNHNTTIVMGKDKAEYCDVCGNPLGEKHARCPKCGKQICFDCKVKNKNRCVECEKKAVNEYRVAFQQLLLTTNGNIGIAGRQMMDTKARELDVEDVKSSIEKELLELYKPAVKPVQPTVAPSQPTASHNTAPNENTGAKGVGTLTGSAPVPPRTGNSGGKSTGGNRNKWLIPVIAVVIIIAIVVVISLPKDKPAKETAAPAETEQTQPAATPQQTEQAAPVETAPAVKAQPAEKPAPKPEKDLEYEKGMAAYDKGEGLEAIGHFKASGSAESYYMLGVIYEQGCGSVGKNAMMARQNFKKAADLGNAKAKAKL</sequence>
<proteinExistence type="predicted"/>
<feature type="compositionally biased region" description="Basic and acidic residues" evidence="1">
    <location>
        <begin position="325"/>
        <end position="334"/>
    </location>
</feature>
<dbReference type="SUPFAM" id="SSF81901">
    <property type="entry name" value="HCP-like"/>
    <property type="match status" value="1"/>
</dbReference>
<dbReference type="InterPro" id="IPR011990">
    <property type="entry name" value="TPR-like_helical_dom_sf"/>
</dbReference>
<comment type="caution">
    <text evidence="4">The sequence shown here is derived from an EMBL/GenBank/DDBJ whole genome shotgun (WGS) entry which is preliminary data.</text>
</comment>
<dbReference type="InterPro" id="IPR026870">
    <property type="entry name" value="Zinc_ribbon_dom"/>
</dbReference>
<evidence type="ECO:0000256" key="1">
    <source>
        <dbReference type="SAM" id="MobiDB-lite"/>
    </source>
</evidence>
<dbReference type="Gene3D" id="1.25.40.10">
    <property type="entry name" value="Tetratricopeptide repeat domain"/>
    <property type="match status" value="1"/>
</dbReference>